<dbReference type="Proteomes" id="UP000008898">
    <property type="component" value="Chromosome"/>
</dbReference>
<dbReference type="GO" id="GO:0016747">
    <property type="term" value="F:acyltransferase activity, transferring groups other than amino-acyl groups"/>
    <property type="evidence" value="ECO:0007669"/>
    <property type="project" value="InterPro"/>
</dbReference>
<protein>
    <submittedName>
        <fullName evidence="2">GCN5-related N-acetyltransferase</fullName>
        <ecNumber evidence="2">2.3.1.-</ecNumber>
    </submittedName>
</protein>
<dbReference type="Gene3D" id="3.40.630.30">
    <property type="match status" value="1"/>
</dbReference>
<dbReference type="Pfam" id="PF00583">
    <property type="entry name" value="Acetyltransf_1"/>
    <property type="match status" value="1"/>
</dbReference>
<dbReference type="STRING" id="63186.ZOBELLIA_3254"/>
<dbReference type="InterPro" id="IPR016181">
    <property type="entry name" value="Acyl_CoA_acyltransferase"/>
</dbReference>
<dbReference type="EMBL" id="FP476056">
    <property type="protein sequence ID" value="CAZ97392.1"/>
    <property type="molecule type" value="Genomic_DNA"/>
</dbReference>
<keyword evidence="2" id="KW-0012">Acyltransferase</keyword>
<dbReference type="InterPro" id="IPR000182">
    <property type="entry name" value="GNAT_dom"/>
</dbReference>
<organism evidence="2 3">
    <name type="scientific">Zobellia galactanivorans (strain DSM 12802 / CCUG 47099 / CIP 106680 / NCIMB 13871 / Dsij)</name>
    <dbReference type="NCBI Taxonomy" id="63186"/>
    <lineage>
        <taxon>Bacteria</taxon>
        <taxon>Pseudomonadati</taxon>
        <taxon>Bacteroidota</taxon>
        <taxon>Flavobacteriia</taxon>
        <taxon>Flavobacteriales</taxon>
        <taxon>Flavobacteriaceae</taxon>
        <taxon>Zobellia</taxon>
    </lineage>
</organism>
<evidence type="ECO:0000259" key="1">
    <source>
        <dbReference type="PROSITE" id="PS51186"/>
    </source>
</evidence>
<dbReference type="PROSITE" id="PS51186">
    <property type="entry name" value="GNAT"/>
    <property type="match status" value="1"/>
</dbReference>
<dbReference type="SUPFAM" id="SSF55729">
    <property type="entry name" value="Acyl-CoA N-acyltransferases (Nat)"/>
    <property type="match status" value="1"/>
</dbReference>
<accession>G0L0G7</accession>
<feature type="domain" description="N-acetyltransferase" evidence="1">
    <location>
        <begin position="23"/>
        <end position="160"/>
    </location>
</feature>
<dbReference type="PATRIC" id="fig|63186.3.peg.3180"/>
<proteinExistence type="predicted"/>
<keyword evidence="2" id="KW-0808">Transferase</keyword>
<name>G0L0G7_ZOBGA</name>
<reference evidence="2 3" key="2">
    <citation type="journal article" date="2012" name="Environ. Microbiol.">
        <title>Characterization of the first alginolytic operons in a marine bacterium: from their emergence in marine Flavobacteriia to their independent transfers to marine Proteobacteria and human gut Bacteroides.</title>
        <authorList>
            <person name="Thomas F."/>
            <person name="Barbeyron T."/>
            <person name="Tonon T."/>
            <person name="Genicot S."/>
            <person name="Czjzek M."/>
            <person name="Michel G."/>
        </authorList>
    </citation>
    <scope>NUCLEOTIDE SEQUENCE [LARGE SCALE GENOMIC DNA]</scope>
    <source>
        <strain evidence="3">DSM 12802 / CCUG 47099 / CIP 106680 / NCIMB 13871 / Dsij</strain>
    </source>
</reference>
<dbReference type="CDD" id="cd04301">
    <property type="entry name" value="NAT_SF"/>
    <property type="match status" value="1"/>
</dbReference>
<dbReference type="KEGG" id="zga:ZOBELLIA_3254"/>
<dbReference type="EC" id="2.3.1.-" evidence="2"/>
<keyword evidence="3" id="KW-1185">Reference proteome</keyword>
<gene>
    <name evidence="2" type="ordered locus">zobellia_3254</name>
</gene>
<dbReference type="HOGENOM" id="CLU_096795_0_1_10"/>
<reference evidence="3" key="1">
    <citation type="submission" date="2009-07" db="EMBL/GenBank/DDBJ databases">
        <title>Complete genome sequence of Zobellia galactanivorans Dsij.</title>
        <authorList>
            <consortium name="Genoscope - CEA"/>
        </authorList>
    </citation>
    <scope>NUCLEOTIDE SEQUENCE [LARGE SCALE GENOMIC DNA]</scope>
    <source>
        <strain evidence="3">DSM 12802 / CCUG 47099 / CIP 106680 / NCIMB 13871 / Dsij</strain>
    </source>
</reference>
<evidence type="ECO:0000313" key="2">
    <source>
        <dbReference type="EMBL" id="CAZ97392.1"/>
    </source>
</evidence>
<sequence>MVKFLTSVNYSNKMIERLENNNIEVSQKIRSVFQASYKIEAELLNAIDFPPLKRPLEDYIDSETEFFGYKKGKELAGVVEIKSNDEFTHICSLVVAPDFFKQGIASALIKFVFNTFDSQLFVVETGLENGPATALYKKFNFKEVKQWNTDHGVRKIKFERRIK</sequence>
<evidence type="ECO:0000313" key="3">
    <source>
        <dbReference type="Proteomes" id="UP000008898"/>
    </source>
</evidence>
<dbReference type="AlphaFoldDB" id="G0L0G7"/>